<name>A0A7W9EXE4_9RHOB</name>
<keyword evidence="8" id="KW-1185">Reference proteome</keyword>
<reference evidence="7 8" key="1">
    <citation type="submission" date="2020-08" db="EMBL/GenBank/DDBJ databases">
        <title>Genomic Encyclopedia of Type Strains, Phase IV (KMG-IV): sequencing the most valuable type-strain genomes for metagenomic binning, comparative biology and taxonomic classification.</title>
        <authorList>
            <person name="Goeker M."/>
        </authorList>
    </citation>
    <scope>NUCLEOTIDE SEQUENCE [LARGE SCALE GENOMIC DNA]</scope>
    <source>
        <strain evidence="7 8">DSM 101064</strain>
    </source>
</reference>
<gene>
    <name evidence="7" type="ORF">FHS72_001225</name>
</gene>
<evidence type="ECO:0000256" key="4">
    <source>
        <dbReference type="ARBA" id="ARBA00022989"/>
    </source>
</evidence>
<organism evidence="7 8">
    <name type="scientific">Yoonia ponticola</name>
    <dbReference type="NCBI Taxonomy" id="1524255"/>
    <lineage>
        <taxon>Bacteria</taxon>
        <taxon>Pseudomonadati</taxon>
        <taxon>Pseudomonadota</taxon>
        <taxon>Alphaproteobacteria</taxon>
        <taxon>Rhodobacterales</taxon>
        <taxon>Paracoccaceae</taxon>
        <taxon>Yoonia</taxon>
    </lineage>
</organism>
<keyword evidence="4 6" id="KW-1133">Transmembrane helix</keyword>
<sequence length="58" mass="6721">MFWIRLIVMVIIPPIGVFLTVGLRGAFWLNLLLTLFFYIPGLVHGVYILTRSLPPEHR</sequence>
<keyword evidence="3 6" id="KW-0812">Transmembrane</keyword>
<comment type="caution">
    <text evidence="7">The sequence shown here is derived from an EMBL/GenBank/DDBJ whole genome shotgun (WGS) entry which is preliminary data.</text>
</comment>
<evidence type="ECO:0000313" key="8">
    <source>
        <dbReference type="Proteomes" id="UP000535415"/>
    </source>
</evidence>
<dbReference type="Proteomes" id="UP000535415">
    <property type="component" value="Unassembled WGS sequence"/>
</dbReference>
<dbReference type="Pfam" id="PF01679">
    <property type="entry name" value="Pmp3"/>
    <property type="match status" value="1"/>
</dbReference>
<accession>A0A7W9EXE4</accession>
<evidence type="ECO:0000313" key="7">
    <source>
        <dbReference type="EMBL" id="MBB5721613.1"/>
    </source>
</evidence>
<evidence type="ECO:0000256" key="2">
    <source>
        <dbReference type="ARBA" id="ARBA00009530"/>
    </source>
</evidence>
<dbReference type="GO" id="GO:0016020">
    <property type="term" value="C:membrane"/>
    <property type="evidence" value="ECO:0007669"/>
    <property type="project" value="UniProtKB-SubCell"/>
</dbReference>
<proteinExistence type="inferred from homology"/>
<evidence type="ECO:0000256" key="3">
    <source>
        <dbReference type="ARBA" id="ARBA00022692"/>
    </source>
</evidence>
<dbReference type="RefSeq" id="WP_183527107.1">
    <property type="nucleotide sequence ID" value="NZ_JACIJM010000003.1"/>
</dbReference>
<dbReference type="PANTHER" id="PTHR21659:SF42">
    <property type="entry name" value="UPF0057 MEMBRANE PROTEIN ZK632.10-RELATED"/>
    <property type="match status" value="1"/>
</dbReference>
<evidence type="ECO:0000256" key="1">
    <source>
        <dbReference type="ARBA" id="ARBA00004370"/>
    </source>
</evidence>
<feature type="transmembrane region" description="Helical" evidence="6">
    <location>
        <begin position="31"/>
        <end position="50"/>
    </location>
</feature>
<dbReference type="EMBL" id="JACIJM010000003">
    <property type="protein sequence ID" value="MBB5721613.1"/>
    <property type="molecule type" value="Genomic_DNA"/>
</dbReference>
<dbReference type="PANTHER" id="PTHR21659">
    <property type="entry name" value="HYDROPHOBIC PROTEIN RCI2 LOW TEMPERATURE AND SALT RESPONSIVE PROTEIN LTI6 -RELATED"/>
    <property type="match status" value="1"/>
</dbReference>
<dbReference type="InterPro" id="IPR000612">
    <property type="entry name" value="PMP3"/>
</dbReference>
<evidence type="ECO:0000256" key="6">
    <source>
        <dbReference type="SAM" id="Phobius"/>
    </source>
</evidence>
<comment type="subcellular location">
    <subcellularLocation>
        <location evidence="1">Membrane</location>
    </subcellularLocation>
</comment>
<dbReference type="AlphaFoldDB" id="A0A7W9EXE4"/>
<keyword evidence="5 6" id="KW-0472">Membrane</keyword>
<evidence type="ECO:0000256" key="5">
    <source>
        <dbReference type="ARBA" id="ARBA00023136"/>
    </source>
</evidence>
<protein>
    <submittedName>
        <fullName evidence="7">Uncharacterized membrane protein YqaE (UPF0057 family)</fullName>
    </submittedName>
</protein>
<feature type="transmembrane region" description="Helical" evidence="6">
    <location>
        <begin position="7"/>
        <end position="25"/>
    </location>
</feature>
<comment type="similarity">
    <text evidence="2">Belongs to the UPF0057 (PMP3) family.</text>
</comment>